<dbReference type="InterPro" id="IPR043504">
    <property type="entry name" value="Peptidase_S1_PA_chymotrypsin"/>
</dbReference>
<accession>A0A7C8QP78</accession>
<evidence type="ECO:0008006" key="3">
    <source>
        <dbReference type="Google" id="ProtNLM"/>
    </source>
</evidence>
<sequence>MANQRISRNSPEAANPEPQEVFIEGINDYPDMISSEVEQVKRLREYIIGDESVDKRPSIIKFKVSWKLRSRVPAAGGRISERFEAAYSTGIAFAITPAVLLTTRHIFRPPTVQEVLNHHPDMEDNFEEIEEGVKYDHWVISSIKWCIDDSDAGYELSAMFVLGSDFVVLQSLEKEHHRLALTVDTPGQRCWSIRPDRDNELVLKAGVWNWKEKGVKGATTCPIDNGYSGSPLLNTTGHVIGIITHTIRGPEDIILLPPNQTVPRIRQFYGSPFIFMCIRECFPEVVREMKPGAPGMVAG</sequence>
<dbReference type="EMBL" id="WIWS01000044">
    <property type="protein sequence ID" value="KAF3217576.1"/>
    <property type="molecule type" value="Genomic_DNA"/>
</dbReference>
<gene>
    <name evidence="1" type="ORF">TWF106_007884</name>
</gene>
<name>A0A7C8QP78_ORBOL</name>
<organism evidence="1 2">
    <name type="scientific">Orbilia oligospora</name>
    <name type="common">Nematode-trapping fungus</name>
    <name type="synonym">Arthrobotrys oligospora</name>
    <dbReference type="NCBI Taxonomy" id="2813651"/>
    <lineage>
        <taxon>Eukaryota</taxon>
        <taxon>Fungi</taxon>
        <taxon>Dikarya</taxon>
        <taxon>Ascomycota</taxon>
        <taxon>Pezizomycotina</taxon>
        <taxon>Orbiliomycetes</taxon>
        <taxon>Orbiliales</taxon>
        <taxon>Orbiliaceae</taxon>
        <taxon>Orbilia</taxon>
    </lineage>
</organism>
<dbReference type="Proteomes" id="UP000472727">
    <property type="component" value="Unassembled WGS sequence"/>
</dbReference>
<dbReference type="Gene3D" id="2.40.10.10">
    <property type="entry name" value="Trypsin-like serine proteases"/>
    <property type="match status" value="1"/>
</dbReference>
<dbReference type="SUPFAM" id="SSF50494">
    <property type="entry name" value="Trypsin-like serine proteases"/>
    <property type="match status" value="1"/>
</dbReference>
<comment type="caution">
    <text evidence="1">The sequence shown here is derived from an EMBL/GenBank/DDBJ whole genome shotgun (WGS) entry which is preliminary data.</text>
</comment>
<proteinExistence type="predicted"/>
<evidence type="ECO:0000313" key="1">
    <source>
        <dbReference type="EMBL" id="KAF3217576.1"/>
    </source>
</evidence>
<evidence type="ECO:0000313" key="2">
    <source>
        <dbReference type="Proteomes" id="UP000472727"/>
    </source>
</evidence>
<dbReference type="Pfam" id="PF13365">
    <property type="entry name" value="Trypsin_2"/>
    <property type="match status" value="1"/>
</dbReference>
<reference evidence="1 2" key="1">
    <citation type="submission" date="2019-06" db="EMBL/GenBank/DDBJ databases">
        <authorList>
            <person name="Palmer J.M."/>
        </authorList>
    </citation>
    <scope>NUCLEOTIDE SEQUENCE [LARGE SCALE GENOMIC DNA]</scope>
    <source>
        <strain evidence="1 2">TWF106</strain>
    </source>
</reference>
<dbReference type="InterPro" id="IPR009003">
    <property type="entry name" value="Peptidase_S1_PA"/>
</dbReference>
<dbReference type="AlphaFoldDB" id="A0A7C8QP78"/>
<protein>
    <recommendedName>
        <fullName evidence="3">Serine protease</fullName>
    </recommendedName>
</protein>